<feature type="transmembrane region" description="Helical" evidence="7">
    <location>
        <begin position="39"/>
        <end position="56"/>
    </location>
</feature>
<organism evidence="8 9">
    <name type="scientific">Rhizorhapis suberifaciens</name>
    <name type="common">corky root of lettuce</name>
    <dbReference type="NCBI Taxonomy" id="13656"/>
    <lineage>
        <taxon>Bacteria</taxon>
        <taxon>Pseudomonadati</taxon>
        <taxon>Pseudomonadota</taxon>
        <taxon>Alphaproteobacteria</taxon>
        <taxon>Sphingomonadales</taxon>
        <taxon>Sphingomonadaceae</taxon>
        <taxon>Rhizorhapis</taxon>
    </lineage>
</organism>
<evidence type="ECO:0000256" key="6">
    <source>
        <dbReference type="ARBA" id="ARBA00023136"/>
    </source>
</evidence>
<dbReference type="EMBL" id="JACHOV010000007">
    <property type="protein sequence ID" value="MBB4641839.1"/>
    <property type="molecule type" value="Genomic_DNA"/>
</dbReference>
<name>A0A840HW76_9SPHN</name>
<comment type="similarity">
    <text evidence="2">Belongs to the UPF0324 family.</text>
</comment>
<proteinExistence type="inferred from homology"/>
<keyword evidence="6 7" id="KW-0472">Membrane</keyword>
<keyword evidence="5 7" id="KW-1133">Transmembrane helix</keyword>
<dbReference type="PANTHER" id="PTHR30106:SF2">
    <property type="entry name" value="UPF0324 INNER MEMBRANE PROTEIN YEIH"/>
    <property type="match status" value="1"/>
</dbReference>
<gene>
    <name evidence="8" type="ORF">HNQ99_002152</name>
</gene>
<dbReference type="GO" id="GO:0005886">
    <property type="term" value="C:plasma membrane"/>
    <property type="evidence" value="ECO:0007669"/>
    <property type="project" value="UniProtKB-SubCell"/>
</dbReference>
<dbReference type="AlphaFoldDB" id="A0A840HW76"/>
<evidence type="ECO:0000256" key="1">
    <source>
        <dbReference type="ARBA" id="ARBA00004651"/>
    </source>
</evidence>
<feature type="transmembrane region" description="Helical" evidence="7">
    <location>
        <begin position="213"/>
        <end position="234"/>
    </location>
</feature>
<dbReference type="PANTHER" id="PTHR30106">
    <property type="entry name" value="INNER MEMBRANE PROTEIN YEIH-RELATED"/>
    <property type="match status" value="1"/>
</dbReference>
<sequence>MPATPLPLPPDDSAIRGLPMTADLYCELFQPEKASRLDYLPGLMVVGLAVLAAAYVSDHYGVPLTLMSLLVGLSLNFLNADRRLHPGLMLASHRLLRIGIVLVGMRVTVGQIVDLGPVALLCIAAITALTILSGVVLSRLQGFSTAFGVLAGGAVAICGASAAMALATMLGERRINQAQLTTVLVGIAAMSAAAMFFYPMLAWEFGLSDRQAGFFLGAAIHDVAQALGAGYAVSNIAGDTAAIVKLTRVALLVPVLLIVSLVIGRREGMDRAKAGIPWFIFGFLALVIFNSTVAVPSMIGDAATAISAVLIAAAVTATGIRSPMQILLKSGLRPMIVILGPTVIAAALAWSVTELILQM</sequence>
<comment type="subcellular location">
    <subcellularLocation>
        <location evidence="1">Cell membrane</location>
        <topology evidence="1">Multi-pass membrane protein</topology>
    </subcellularLocation>
</comment>
<evidence type="ECO:0000256" key="4">
    <source>
        <dbReference type="ARBA" id="ARBA00022692"/>
    </source>
</evidence>
<reference evidence="8 9" key="1">
    <citation type="submission" date="2020-08" db="EMBL/GenBank/DDBJ databases">
        <title>Genomic Encyclopedia of Type Strains, Phase IV (KMG-IV): sequencing the most valuable type-strain genomes for metagenomic binning, comparative biology and taxonomic classification.</title>
        <authorList>
            <person name="Goeker M."/>
        </authorList>
    </citation>
    <scope>NUCLEOTIDE SEQUENCE [LARGE SCALE GENOMIC DNA]</scope>
    <source>
        <strain evidence="8 9">DSM 7465</strain>
    </source>
</reference>
<dbReference type="Proteomes" id="UP000575068">
    <property type="component" value="Unassembled WGS sequence"/>
</dbReference>
<accession>A0A840HW76</accession>
<evidence type="ECO:0000313" key="9">
    <source>
        <dbReference type="Proteomes" id="UP000575068"/>
    </source>
</evidence>
<protein>
    <submittedName>
        <fullName evidence="8">Putative integral membrane protein (TIGR00698 family)</fullName>
    </submittedName>
</protein>
<dbReference type="Pfam" id="PF03601">
    <property type="entry name" value="Cons_hypoth698"/>
    <property type="match status" value="1"/>
</dbReference>
<feature type="transmembrane region" description="Helical" evidence="7">
    <location>
        <begin position="276"/>
        <end position="296"/>
    </location>
</feature>
<evidence type="ECO:0000256" key="7">
    <source>
        <dbReference type="SAM" id="Phobius"/>
    </source>
</evidence>
<feature type="transmembrane region" description="Helical" evidence="7">
    <location>
        <begin position="246"/>
        <end position="264"/>
    </location>
</feature>
<dbReference type="InterPro" id="IPR018383">
    <property type="entry name" value="UPF0324_pro"/>
</dbReference>
<feature type="transmembrane region" description="Helical" evidence="7">
    <location>
        <begin position="302"/>
        <end position="320"/>
    </location>
</feature>
<feature type="transmembrane region" description="Helical" evidence="7">
    <location>
        <begin position="62"/>
        <end position="79"/>
    </location>
</feature>
<evidence type="ECO:0000256" key="5">
    <source>
        <dbReference type="ARBA" id="ARBA00022989"/>
    </source>
</evidence>
<feature type="transmembrane region" description="Helical" evidence="7">
    <location>
        <begin position="332"/>
        <end position="352"/>
    </location>
</feature>
<keyword evidence="4 7" id="KW-0812">Transmembrane</keyword>
<keyword evidence="3" id="KW-1003">Cell membrane</keyword>
<comment type="caution">
    <text evidence="8">The sequence shown here is derived from an EMBL/GenBank/DDBJ whole genome shotgun (WGS) entry which is preliminary data.</text>
</comment>
<feature type="transmembrane region" description="Helical" evidence="7">
    <location>
        <begin position="182"/>
        <end position="201"/>
    </location>
</feature>
<keyword evidence="9" id="KW-1185">Reference proteome</keyword>
<evidence type="ECO:0000256" key="2">
    <source>
        <dbReference type="ARBA" id="ARBA00007977"/>
    </source>
</evidence>
<evidence type="ECO:0000256" key="3">
    <source>
        <dbReference type="ARBA" id="ARBA00022475"/>
    </source>
</evidence>
<evidence type="ECO:0000313" key="8">
    <source>
        <dbReference type="EMBL" id="MBB4641839.1"/>
    </source>
</evidence>
<dbReference type="RefSeq" id="WP_322790359.1">
    <property type="nucleotide sequence ID" value="NZ_JACHOV010000007.1"/>
</dbReference>
<feature type="transmembrane region" description="Helical" evidence="7">
    <location>
        <begin position="118"/>
        <end position="137"/>
    </location>
</feature>
<feature type="transmembrane region" description="Helical" evidence="7">
    <location>
        <begin position="149"/>
        <end position="170"/>
    </location>
</feature>